<dbReference type="Pfam" id="PF15459">
    <property type="entry name" value="RRP14"/>
    <property type="match status" value="1"/>
</dbReference>
<dbReference type="Pfam" id="PF04935">
    <property type="entry name" value="SURF6"/>
    <property type="match status" value="1"/>
</dbReference>
<evidence type="ECO:0000256" key="3">
    <source>
        <dbReference type="ARBA" id="ARBA00023242"/>
    </source>
</evidence>
<accession>A0A9P6Q0I7</accession>
<keyword evidence="8" id="KW-1185">Reference proteome</keyword>
<dbReference type="Proteomes" id="UP000726737">
    <property type="component" value="Unassembled WGS sequence"/>
</dbReference>
<feature type="compositionally biased region" description="Acidic residues" evidence="4">
    <location>
        <begin position="95"/>
        <end position="109"/>
    </location>
</feature>
<comment type="subcellular location">
    <subcellularLocation>
        <location evidence="1">Nucleus</location>
    </subcellularLocation>
</comment>
<feature type="compositionally biased region" description="Basic and acidic residues" evidence="4">
    <location>
        <begin position="317"/>
        <end position="374"/>
    </location>
</feature>
<evidence type="ECO:0000313" key="7">
    <source>
        <dbReference type="EMBL" id="KAG0256867.1"/>
    </source>
</evidence>
<dbReference type="AlphaFoldDB" id="A0A9P6Q0I7"/>
<evidence type="ECO:0000259" key="6">
    <source>
        <dbReference type="Pfam" id="PF15459"/>
    </source>
</evidence>
<dbReference type="GO" id="GO:0005730">
    <property type="term" value="C:nucleolus"/>
    <property type="evidence" value="ECO:0007669"/>
    <property type="project" value="TreeGrafter"/>
</dbReference>
<evidence type="ECO:0000259" key="5">
    <source>
        <dbReference type="Pfam" id="PF04935"/>
    </source>
</evidence>
<comment type="caution">
    <text evidence="7">The sequence shown here is derived from an EMBL/GenBank/DDBJ whole genome shotgun (WGS) entry which is preliminary data.</text>
</comment>
<reference evidence="7" key="1">
    <citation type="journal article" date="2020" name="Fungal Divers.">
        <title>Resolving the Mortierellaceae phylogeny through synthesis of multi-gene phylogenetics and phylogenomics.</title>
        <authorList>
            <person name="Vandepol N."/>
            <person name="Liber J."/>
            <person name="Desiro A."/>
            <person name="Na H."/>
            <person name="Kennedy M."/>
            <person name="Barry K."/>
            <person name="Grigoriev I.V."/>
            <person name="Miller A.N."/>
            <person name="O'Donnell K."/>
            <person name="Stajich J.E."/>
            <person name="Bonito G."/>
        </authorList>
    </citation>
    <scope>NUCLEOTIDE SEQUENCE</scope>
    <source>
        <strain evidence="7">KOD948</strain>
    </source>
</reference>
<comment type="similarity">
    <text evidence="2">Belongs to the SURF6 family.</text>
</comment>
<feature type="domain" description="Ribosomal RNA-processing protein 14/surfeit locus protein 6 C-terminal" evidence="5">
    <location>
        <begin position="195"/>
        <end position="379"/>
    </location>
</feature>
<dbReference type="InterPro" id="IPR007019">
    <property type="entry name" value="SURF6"/>
</dbReference>
<organism evidence="7 8">
    <name type="scientific">Mortierella polycephala</name>
    <dbReference type="NCBI Taxonomy" id="41804"/>
    <lineage>
        <taxon>Eukaryota</taxon>
        <taxon>Fungi</taxon>
        <taxon>Fungi incertae sedis</taxon>
        <taxon>Mucoromycota</taxon>
        <taxon>Mortierellomycotina</taxon>
        <taxon>Mortierellomycetes</taxon>
        <taxon>Mortierellales</taxon>
        <taxon>Mortierellaceae</taxon>
        <taxon>Mortierella</taxon>
    </lineage>
</organism>
<dbReference type="GO" id="GO:0042273">
    <property type="term" value="P:ribosomal large subunit biogenesis"/>
    <property type="evidence" value="ECO:0007669"/>
    <property type="project" value="TreeGrafter"/>
</dbReference>
<dbReference type="GO" id="GO:0042274">
    <property type="term" value="P:ribosomal small subunit biogenesis"/>
    <property type="evidence" value="ECO:0007669"/>
    <property type="project" value="TreeGrafter"/>
</dbReference>
<dbReference type="OrthoDB" id="444809at2759"/>
<feature type="compositionally biased region" description="Basic and acidic residues" evidence="4">
    <location>
        <begin position="297"/>
        <end position="308"/>
    </location>
</feature>
<dbReference type="InterPro" id="IPR029190">
    <property type="entry name" value="Rrp14/SURF6_C"/>
</dbReference>
<feature type="compositionally biased region" description="Low complexity" evidence="4">
    <location>
        <begin position="235"/>
        <end position="246"/>
    </location>
</feature>
<feature type="region of interest" description="Disordered" evidence="4">
    <location>
        <begin position="297"/>
        <end position="413"/>
    </location>
</feature>
<feature type="compositionally biased region" description="Basic residues" evidence="4">
    <location>
        <begin position="404"/>
        <end position="413"/>
    </location>
</feature>
<gene>
    <name evidence="7" type="ORF">BG011_004287</name>
</gene>
<evidence type="ECO:0000256" key="1">
    <source>
        <dbReference type="ARBA" id="ARBA00004123"/>
    </source>
</evidence>
<evidence type="ECO:0000256" key="4">
    <source>
        <dbReference type="SAM" id="MobiDB-lite"/>
    </source>
</evidence>
<dbReference type="GO" id="GO:0003677">
    <property type="term" value="F:DNA binding"/>
    <property type="evidence" value="ECO:0007669"/>
    <property type="project" value="TreeGrafter"/>
</dbReference>
<dbReference type="GO" id="GO:0003723">
    <property type="term" value="F:RNA binding"/>
    <property type="evidence" value="ECO:0007669"/>
    <property type="project" value="TreeGrafter"/>
</dbReference>
<evidence type="ECO:0000256" key="2">
    <source>
        <dbReference type="ARBA" id="ARBA00005904"/>
    </source>
</evidence>
<evidence type="ECO:0008006" key="9">
    <source>
        <dbReference type="Google" id="ProtNLM"/>
    </source>
</evidence>
<sequence length="413" mass="46079">MSTRFTLDDGLEGRIKAHGSSFDSLLKLIPAQYYITKELTEEEQNSKYQHNKKRNAPKQEIKERTKKAKKAKLDPENNKSVTDIQSEMAAKGNDSADEDEDEDDEEAEDNDTKMMDMDDDDVVEDDSEAPVIAKSTTHNFEGLLAQVQTAAQTPAQAPKSITELRAKLEERLAKLRGRRGAAAEASANAKPTSRQTILEARMKRKKDKKASQKLAKEKRANGGSEGLLVKEEDSSSASGGRHSASSINDKGEVRFSKFEFDGMQKKKKGPTDAQGQLKMVEAHKEKLAALQVADPEKASALKEKDTWRKAQQLAQGEKVKDDVKLLKKTIKREETFKKKSSKEWSERKVSVKKQKDQKQKKREENIKARIDAAKNKGKKEKGPKKGDKKGGKPKARAGFEGKNSKKPSKASKK</sequence>
<keyword evidence="3" id="KW-0539">Nucleus</keyword>
<feature type="region of interest" description="Disordered" evidence="4">
    <location>
        <begin position="40"/>
        <end position="118"/>
    </location>
</feature>
<feature type="compositionally biased region" description="Low complexity" evidence="4">
    <location>
        <begin position="180"/>
        <end position="190"/>
    </location>
</feature>
<feature type="region of interest" description="Disordered" evidence="4">
    <location>
        <begin position="175"/>
        <end position="250"/>
    </location>
</feature>
<dbReference type="PANTHER" id="PTHR14369">
    <property type="entry name" value="SURFEIT LOCUS PROTEIN 6"/>
    <property type="match status" value="1"/>
</dbReference>
<dbReference type="InterPro" id="IPR029188">
    <property type="entry name" value="Rrp14_N"/>
</dbReference>
<dbReference type="PANTHER" id="PTHR14369:SF0">
    <property type="entry name" value="SURFEIT LOCUS PROTEIN 6"/>
    <property type="match status" value="1"/>
</dbReference>
<proteinExistence type="inferred from homology"/>
<name>A0A9P6Q0I7_9FUNG</name>
<feature type="domain" description="Ribosomal RNA-processing protein 14 N-terminal" evidence="6">
    <location>
        <begin position="14"/>
        <end position="76"/>
    </location>
</feature>
<protein>
    <recommendedName>
        <fullName evidence="9">SURF6-domain-containing protein</fullName>
    </recommendedName>
</protein>
<dbReference type="EMBL" id="JAAAJA010000280">
    <property type="protein sequence ID" value="KAG0256867.1"/>
    <property type="molecule type" value="Genomic_DNA"/>
</dbReference>
<evidence type="ECO:0000313" key="8">
    <source>
        <dbReference type="Proteomes" id="UP000726737"/>
    </source>
</evidence>